<dbReference type="InterPro" id="IPR050639">
    <property type="entry name" value="SSR_resolvase"/>
</dbReference>
<dbReference type="InterPro" id="IPR036162">
    <property type="entry name" value="Resolvase-like_N_sf"/>
</dbReference>
<dbReference type="CDD" id="cd03768">
    <property type="entry name" value="SR_ResInv"/>
    <property type="match status" value="1"/>
</dbReference>
<protein>
    <submittedName>
        <fullName evidence="4">Resolvase domain-containing protein</fullName>
    </submittedName>
</protein>
<feature type="domain" description="Resolvase/invertase-type recombinase catalytic" evidence="3">
    <location>
        <begin position="1"/>
        <end position="122"/>
    </location>
</feature>
<dbReference type="PROSITE" id="PS51736">
    <property type="entry name" value="RECOMBINASES_3"/>
    <property type="match status" value="1"/>
</dbReference>
<dbReference type="InterPro" id="IPR006119">
    <property type="entry name" value="Resolv_N"/>
</dbReference>
<reference evidence="4" key="1">
    <citation type="journal article" date="2014" name="Genome Biol. Evol.">
        <title>Pangenome evidence for extensive interdomain horizontal transfer affecting lineage core and shell genes in uncultured planktonic thaumarchaeota and euryarchaeota.</title>
        <authorList>
            <person name="Deschamps P."/>
            <person name="Zivanovic Y."/>
            <person name="Moreira D."/>
            <person name="Rodriguez-Valera F."/>
            <person name="Lopez-Garcia P."/>
        </authorList>
    </citation>
    <scope>NUCLEOTIDE SEQUENCE</scope>
</reference>
<dbReference type="AlphaFoldDB" id="A0A075FZS9"/>
<name>A0A075FZS9_9EURY</name>
<proteinExistence type="predicted"/>
<evidence type="ECO:0000256" key="2">
    <source>
        <dbReference type="ARBA" id="ARBA00023172"/>
    </source>
</evidence>
<dbReference type="SMART" id="SM00857">
    <property type="entry name" value="Resolvase"/>
    <property type="match status" value="1"/>
</dbReference>
<sequence length="231" mass="26637">MEFAVSDEDVFVDDGVSASIHLWDRPAGKALKNHIHAEGIRHIIAVKIDRLFRDVPDLLTTVDELRKEEIDLHLLEYNGTTLDTSSAMGRFFLTVIGGIAELELGQVSERTKLAIEYKKSNCKAFTGAIYGWNRNGDDLVPNWEEQSFVDYMRDLHYGWGMSAYWIAKELNDYGETGKLGGKWRSSNVLRTIRYEFHEERGKFEKPVWWKEAPFHDTVPWGTTDFLDLYPT</sequence>
<dbReference type="PANTHER" id="PTHR30461">
    <property type="entry name" value="DNA-INVERTASE FROM LAMBDOID PROPHAGE"/>
    <property type="match status" value="1"/>
</dbReference>
<organism evidence="4">
    <name type="scientific">uncultured marine group II/III euryarchaeote AD1000_88_C03</name>
    <dbReference type="NCBI Taxonomy" id="1457820"/>
    <lineage>
        <taxon>Archaea</taxon>
        <taxon>Methanobacteriati</taxon>
        <taxon>Methanobacteriota</taxon>
        <taxon>environmental samples</taxon>
    </lineage>
</organism>
<evidence type="ECO:0000256" key="1">
    <source>
        <dbReference type="ARBA" id="ARBA00023125"/>
    </source>
</evidence>
<dbReference type="GO" id="GO:0003677">
    <property type="term" value="F:DNA binding"/>
    <property type="evidence" value="ECO:0007669"/>
    <property type="project" value="UniProtKB-KW"/>
</dbReference>
<dbReference type="SUPFAM" id="SSF53041">
    <property type="entry name" value="Resolvase-like"/>
    <property type="match status" value="1"/>
</dbReference>
<dbReference type="Gene3D" id="3.40.50.1390">
    <property type="entry name" value="Resolvase, N-terminal catalytic domain"/>
    <property type="match status" value="1"/>
</dbReference>
<evidence type="ECO:0000313" key="4">
    <source>
        <dbReference type="EMBL" id="AIE96873.1"/>
    </source>
</evidence>
<dbReference type="EMBL" id="KF900491">
    <property type="protein sequence ID" value="AIE96873.1"/>
    <property type="molecule type" value="Genomic_DNA"/>
</dbReference>
<evidence type="ECO:0000259" key="3">
    <source>
        <dbReference type="PROSITE" id="PS51736"/>
    </source>
</evidence>
<dbReference type="GO" id="GO:0000150">
    <property type="term" value="F:DNA strand exchange activity"/>
    <property type="evidence" value="ECO:0007669"/>
    <property type="project" value="InterPro"/>
</dbReference>
<accession>A0A075FZS9</accession>
<dbReference type="Pfam" id="PF00239">
    <property type="entry name" value="Resolvase"/>
    <property type="match status" value="1"/>
</dbReference>
<keyword evidence="1" id="KW-0238">DNA-binding</keyword>
<dbReference type="PANTHER" id="PTHR30461:SF2">
    <property type="entry name" value="SERINE RECOMBINASE PINE-RELATED"/>
    <property type="match status" value="1"/>
</dbReference>
<keyword evidence="2" id="KW-0233">DNA recombination</keyword>